<feature type="domain" description="Acyl-CoA dehydrogenase/oxidase C-terminal" evidence="8">
    <location>
        <begin position="262"/>
        <end position="412"/>
    </location>
</feature>
<dbReference type="GeneID" id="92501740"/>
<dbReference type="AlphaFoldDB" id="A0A059E2N0"/>
<dbReference type="InterPro" id="IPR009100">
    <property type="entry name" value="AcylCoA_DH/oxidase_NM_dom_sf"/>
</dbReference>
<dbReference type="InterPro" id="IPR006091">
    <property type="entry name" value="Acyl-CoA_Oxase/DH_mid-dom"/>
</dbReference>
<dbReference type="Pfam" id="PF02770">
    <property type="entry name" value="Acyl-CoA_dh_M"/>
    <property type="match status" value="1"/>
</dbReference>
<keyword evidence="5 6" id="KW-0560">Oxidoreductase</keyword>
<dbReference type="PATRIC" id="fig|1280948.3.peg.1777"/>
<dbReference type="Proteomes" id="UP000259173">
    <property type="component" value="Unassembled WGS sequence"/>
</dbReference>
<evidence type="ECO:0000313" key="10">
    <source>
        <dbReference type="EMBL" id="HAE95470.1"/>
    </source>
</evidence>
<feature type="compositionally biased region" description="Basic and acidic residues" evidence="7">
    <location>
        <begin position="427"/>
        <end position="446"/>
    </location>
</feature>
<dbReference type="RefSeq" id="WP_035551183.1">
    <property type="nucleotide sequence ID" value="NZ_AWFH01000012.1"/>
</dbReference>
<keyword evidence="4 6" id="KW-0274">FAD</keyword>
<evidence type="ECO:0000256" key="5">
    <source>
        <dbReference type="ARBA" id="ARBA00023002"/>
    </source>
</evidence>
<organism evidence="11 12">
    <name type="scientific">Hyphomonas atlantica</name>
    <dbReference type="NCBI Taxonomy" id="1280948"/>
    <lineage>
        <taxon>Bacteria</taxon>
        <taxon>Pseudomonadati</taxon>
        <taxon>Pseudomonadota</taxon>
        <taxon>Alphaproteobacteria</taxon>
        <taxon>Hyphomonadales</taxon>
        <taxon>Hyphomonadaceae</taxon>
        <taxon>Hyphomonas</taxon>
    </lineage>
</organism>
<dbReference type="GO" id="GO:0050660">
    <property type="term" value="F:flavin adenine dinucleotide binding"/>
    <property type="evidence" value="ECO:0007669"/>
    <property type="project" value="InterPro"/>
</dbReference>
<dbReference type="SUPFAM" id="SSF56645">
    <property type="entry name" value="Acyl-CoA dehydrogenase NM domain-like"/>
    <property type="match status" value="1"/>
</dbReference>
<dbReference type="STRING" id="1280948.HY36_04715"/>
<reference evidence="10 13" key="2">
    <citation type="journal article" date="2018" name="Nat. Biotechnol.">
        <title>A standardized bacterial taxonomy based on genome phylogeny substantially revises the tree of life.</title>
        <authorList>
            <person name="Parks D.H."/>
            <person name="Chuvochina M."/>
            <person name="Waite D.W."/>
            <person name="Rinke C."/>
            <person name="Skarshewski A."/>
            <person name="Chaumeil P.A."/>
            <person name="Hugenholtz P."/>
        </authorList>
    </citation>
    <scope>NUCLEOTIDE SEQUENCE [LARGE SCALE GENOMIC DNA]</scope>
    <source>
        <strain evidence="10">UBA8557</strain>
    </source>
</reference>
<dbReference type="OrthoDB" id="9775090at2"/>
<dbReference type="Proteomes" id="UP000024547">
    <property type="component" value="Unassembled WGS sequence"/>
</dbReference>
<comment type="similarity">
    <text evidence="2 6">Belongs to the acyl-CoA dehydrogenase family.</text>
</comment>
<evidence type="ECO:0000256" key="3">
    <source>
        <dbReference type="ARBA" id="ARBA00022630"/>
    </source>
</evidence>
<evidence type="ECO:0000256" key="1">
    <source>
        <dbReference type="ARBA" id="ARBA00001974"/>
    </source>
</evidence>
<dbReference type="PANTHER" id="PTHR48083:SF2">
    <property type="entry name" value="MEDIUM-CHAIN SPECIFIC ACYL-COA DEHYDROGENASE, MITOCHONDRIAL"/>
    <property type="match status" value="1"/>
</dbReference>
<dbReference type="Pfam" id="PF00441">
    <property type="entry name" value="Acyl-CoA_dh_1"/>
    <property type="match status" value="1"/>
</dbReference>
<dbReference type="InterPro" id="IPR036250">
    <property type="entry name" value="AcylCo_DH-like_C"/>
</dbReference>
<dbReference type="EMBL" id="AWFH01000012">
    <property type="protein sequence ID" value="KCZ61863.1"/>
    <property type="molecule type" value="Genomic_DNA"/>
</dbReference>
<protein>
    <submittedName>
        <fullName evidence="11">Acyl-CoA dehydrogenase</fullName>
    </submittedName>
</protein>
<dbReference type="eggNOG" id="COG1960">
    <property type="taxonomic scope" value="Bacteria"/>
</dbReference>
<dbReference type="EMBL" id="DMBR01000393">
    <property type="protein sequence ID" value="HAE95470.1"/>
    <property type="molecule type" value="Genomic_DNA"/>
</dbReference>
<sequence>MDFNIPQDIADYLNVLDQFIEDEIRPLEQQDDNIRFFDHRREWARTDFENGGLPRPEWEELLREAKRRADKAGHLRYALPKEFGGQDGSNLGMAIIREHFAKQGLGLHNDLQNEHSIVGNFPQILMLRDFARPDQKHLAEDALNGKFLACFGLTEPDHGSDATHMETRAVREKRDGKDGWLINGEKMWITGMHVATHIMLFCRTSGEDGDAKGITCLLVPARDPGVIIEEYMWTFNMPTDHPRLTIKDVWVPEDAVFGPPEGGLALAQHFVHENRIRQAASSVGAAMYCINESVQYARERKPFGKALATNQAIQFPLVELATEAEMLRLLIFKTAWEMDQMSKPEVAIHLSDKVSMCNYRANRLCCNAADRAMQVHGGMGYSRHKPFEHIYRHHRRYRITEGSEEIQMRKVGGHLFGFMGPNKHGQAKGEKDSKGKSTEPTDFAVR</sequence>
<dbReference type="Gene3D" id="1.20.140.10">
    <property type="entry name" value="Butyryl-CoA Dehydrogenase, subunit A, domain 3"/>
    <property type="match status" value="1"/>
</dbReference>
<dbReference type="InterPro" id="IPR037069">
    <property type="entry name" value="AcylCoA_DH/ox_N_sf"/>
</dbReference>
<dbReference type="InterPro" id="IPR046373">
    <property type="entry name" value="Acyl-CoA_Oxase/DH_mid-dom_sf"/>
</dbReference>
<feature type="domain" description="Acyl-CoA oxidase/dehydrogenase middle" evidence="9">
    <location>
        <begin position="150"/>
        <end position="232"/>
    </location>
</feature>
<evidence type="ECO:0000256" key="4">
    <source>
        <dbReference type="ARBA" id="ARBA00022827"/>
    </source>
</evidence>
<dbReference type="GO" id="GO:0003995">
    <property type="term" value="F:acyl-CoA dehydrogenase activity"/>
    <property type="evidence" value="ECO:0007669"/>
    <property type="project" value="TreeGrafter"/>
</dbReference>
<evidence type="ECO:0000256" key="6">
    <source>
        <dbReference type="RuleBase" id="RU362125"/>
    </source>
</evidence>
<dbReference type="InterPro" id="IPR009075">
    <property type="entry name" value="AcylCo_DH/oxidase_C"/>
</dbReference>
<dbReference type="GO" id="GO:0005737">
    <property type="term" value="C:cytoplasm"/>
    <property type="evidence" value="ECO:0007669"/>
    <property type="project" value="TreeGrafter"/>
</dbReference>
<dbReference type="Gene3D" id="1.10.540.10">
    <property type="entry name" value="Acyl-CoA dehydrogenase/oxidase, N-terminal domain"/>
    <property type="match status" value="1"/>
</dbReference>
<evidence type="ECO:0000256" key="2">
    <source>
        <dbReference type="ARBA" id="ARBA00009347"/>
    </source>
</evidence>
<dbReference type="Gene3D" id="2.40.110.10">
    <property type="entry name" value="Butyryl-CoA Dehydrogenase, subunit A, domain 2"/>
    <property type="match status" value="1"/>
</dbReference>
<evidence type="ECO:0000313" key="13">
    <source>
        <dbReference type="Proteomes" id="UP000259173"/>
    </source>
</evidence>
<dbReference type="PANTHER" id="PTHR48083">
    <property type="entry name" value="MEDIUM-CHAIN SPECIFIC ACYL-COA DEHYDROGENASE, MITOCHONDRIAL-RELATED"/>
    <property type="match status" value="1"/>
</dbReference>
<dbReference type="SUPFAM" id="SSF47203">
    <property type="entry name" value="Acyl-CoA dehydrogenase C-terminal domain-like"/>
    <property type="match status" value="1"/>
</dbReference>
<evidence type="ECO:0000313" key="11">
    <source>
        <dbReference type="EMBL" id="KCZ61863.1"/>
    </source>
</evidence>
<dbReference type="FunFam" id="1.20.140.10:FF:000037">
    <property type="entry name" value="Similar to acyl-CoA dehydrogenase"/>
    <property type="match status" value="1"/>
</dbReference>
<name>A0A059E2N0_9PROT</name>
<comment type="cofactor">
    <cofactor evidence="1 6">
        <name>FAD</name>
        <dbReference type="ChEBI" id="CHEBI:57692"/>
    </cofactor>
</comment>
<evidence type="ECO:0000256" key="7">
    <source>
        <dbReference type="SAM" id="MobiDB-lite"/>
    </source>
</evidence>
<reference evidence="11 12" key="1">
    <citation type="journal article" date="2014" name="Antonie Van Leeuwenhoek">
        <title>Hyphomonas beringensis sp. nov. and Hyphomonas chukchiensis sp. nov., isolated from surface seawater of the Bering Sea and Chukchi Sea.</title>
        <authorList>
            <person name="Li C."/>
            <person name="Lai Q."/>
            <person name="Li G."/>
            <person name="Dong C."/>
            <person name="Wang J."/>
            <person name="Liao Y."/>
            <person name="Shao Z."/>
        </authorList>
    </citation>
    <scope>NUCLEOTIDE SEQUENCE [LARGE SCALE GENOMIC DNA]</scope>
    <source>
        <strain evidence="11 12">22II1-22F38</strain>
    </source>
</reference>
<feature type="region of interest" description="Disordered" evidence="7">
    <location>
        <begin position="419"/>
        <end position="446"/>
    </location>
</feature>
<gene>
    <name evidence="10" type="ORF">DCG65_13005</name>
    <name evidence="11" type="ORF">HY36_04715</name>
</gene>
<evidence type="ECO:0000259" key="8">
    <source>
        <dbReference type="Pfam" id="PF00441"/>
    </source>
</evidence>
<dbReference type="InterPro" id="IPR050741">
    <property type="entry name" value="Acyl-CoA_dehydrogenase"/>
</dbReference>
<keyword evidence="3 6" id="KW-0285">Flavoprotein</keyword>
<accession>A0A059E2N0</accession>
<dbReference type="CDD" id="cd00567">
    <property type="entry name" value="ACAD"/>
    <property type="match status" value="1"/>
</dbReference>
<dbReference type="GO" id="GO:0033539">
    <property type="term" value="P:fatty acid beta-oxidation using acyl-CoA dehydrogenase"/>
    <property type="evidence" value="ECO:0007669"/>
    <property type="project" value="TreeGrafter"/>
</dbReference>
<proteinExistence type="inferred from homology"/>
<dbReference type="FunFam" id="2.40.110.10:FF:000002">
    <property type="entry name" value="Acyl-CoA dehydrogenase fadE12"/>
    <property type="match status" value="1"/>
</dbReference>
<comment type="caution">
    <text evidence="11">The sequence shown here is derived from an EMBL/GenBank/DDBJ whole genome shotgun (WGS) entry which is preliminary data.</text>
</comment>
<keyword evidence="12" id="KW-1185">Reference proteome</keyword>
<evidence type="ECO:0000259" key="9">
    <source>
        <dbReference type="Pfam" id="PF02770"/>
    </source>
</evidence>
<evidence type="ECO:0000313" key="12">
    <source>
        <dbReference type="Proteomes" id="UP000024547"/>
    </source>
</evidence>